<evidence type="ECO:0000313" key="13">
    <source>
        <dbReference type="EMBL" id="CDK31039.1"/>
    </source>
</evidence>
<feature type="chain" id="PRO_5023553382" description="Phosphatidylserine decarboxylase beta chain" evidence="11">
    <location>
        <begin position="1"/>
        <end position="182"/>
    </location>
</feature>
<comment type="subunit">
    <text evidence="11">Heterodimer of a large membrane-associated beta subunit and a small pyruvoyl-containing alpha subunit.</text>
</comment>
<feature type="site" description="Cleavage (non-hydrolytic); by autocatalysis" evidence="11">
    <location>
        <begin position="182"/>
        <end position="183"/>
    </location>
</feature>
<evidence type="ECO:0000256" key="10">
    <source>
        <dbReference type="ARBA" id="ARBA00023317"/>
    </source>
</evidence>
<comment type="similarity">
    <text evidence="11">Belongs to the phosphatidylserine decarboxylase family. PSD-A subfamily.</text>
</comment>
<dbReference type="RefSeq" id="WP_023793035.1">
    <property type="nucleotide sequence ID" value="NC_023003.1"/>
</dbReference>
<proteinExistence type="inferred from homology"/>
<keyword evidence="5 11" id="KW-0472">Membrane</keyword>
<dbReference type="KEGG" id="dpb:BABL1_gene_750"/>
<reference evidence="13 14" key="1">
    <citation type="journal article" date="2015" name="Biol. Direct">
        <title>Babela massiliensis, a representative of a widespread bacterial phylum with unusual adaptations to parasitism in amoebae.</title>
        <authorList>
            <person name="Pagnier I."/>
            <person name="Yutin N."/>
            <person name="Croce O."/>
            <person name="Makarova K.S."/>
            <person name="Wolf Y.I."/>
            <person name="Benamar S."/>
            <person name="Raoult D."/>
            <person name="Koonin E.V."/>
            <person name="La Scola B."/>
        </authorList>
    </citation>
    <scope>NUCLEOTIDE SEQUENCE [LARGE SCALE GENOMIC DNA]</scope>
    <source>
        <strain evidence="14">BABL1</strain>
    </source>
</reference>
<dbReference type="GO" id="GO:0004609">
    <property type="term" value="F:phosphatidylserine decarboxylase activity"/>
    <property type="evidence" value="ECO:0007669"/>
    <property type="project" value="UniProtKB-UniRule"/>
</dbReference>
<keyword evidence="12" id="KW-0812">Transmembrane</keyword>
<evidence type="ECO:0000313" key="14">
    <source>
        <dbReference type="Proteomes" id="UP000018769"/>
    </source>
</evidence>
<dbReference type="STRING" id="673862.BABL1_gene_750"/>
<evidence type="ECO:0000256" key="4">
    <source>
        <dbReference type="ARBA" id="ARBA00023098"/>
    </source>
</evidence>
<dbReference type="PATRIC" id="fig|673862.3.peg.930"/>
<dbReference type="EMBL" id="HG793133">
    <property type="protein sequence ID" value="CDK31039.1"/>
    <property type="molecule type" value="Genomic_DNA"/>
</dbReference>
<dbReference type="GO" id="GO:0005886">
    <property type="term" value="C:plasma membrane"/>
    <property type="evidence" value="ECO:0007669"/>
    <property type="project" value="UniProtKB-SubCell"/>
</dbReference>
<dbReference type="Pfam" id="PF02666">
    <property type="entry name" value="PS_Dcarbxylase"/>
    <property type="match status" value="1"/>
</dbReference>
<evidence type="ECO:0000256" key="11">
    <source>
        <dbReference type="HAMAP-Rule" id="MF_00664"/>
    </source>
</evidence>
<feature type="chain" id="PRO_5023553381" description="Phosphatidylserine decarboxylase alpha chain" evidence="11">
    <location>
        <begin position="183"/>
        <end position="215"/>
    </location>
</feature>
<dbReference type="HOGENOM" id="CLU_072492_1_0_7"/>
<dbReference type="EC" id="4.1.1.65" evidence="11"/>
<evidence type="ECO:0000256" key="1">
    <source>
        <dbReference type="ARBA" id="ARBA00022475"/>
    </source>
</evidence>
<feature type="modified residue" description="Pyruvic acid (Ser); by autocatalysis" evidence="11">
    <location>
        <position position="183"/>
    </location>
</feature>
<comment type="cofactor">
    <cofactor evidence="11">
        <name>pyruvate</name>
        <dbReference type="ChEBI" id="CHEBI:15361"/>
    </cofactor>
    <text evidence="11">Binds 1 pyruvoyl group covalently per subunit.</text>
</comment>
<accession>V6DHK8</accession>
<dbReference type="OrthoDB" id="9790893at2"/>
<keyword evidence="8 11" id="KW-0456">Lyase</keyword>
<evidence type="ECO:0000256" key="9">
    <source>
        <dbReference type="ARBA" id="ARBA00023264"/>
    </source>
</evidence>
<comment type="pathway">
    <text evidence="11">Phospholipid metabolism; phosphatidylethanolamine biosynthesis; phosphatidylethanolamine from CDP-diacylglycerol: step 2/2.</text>
</comment>
<feature type="transmembrane region" description="Helical" evidence="12">
    <location>
        <begin position="21"/>
        <end position="51"/>
    </location>
</feature>
<evidence type="ECO:0000256" key="3">
    <source>
        <dbReference type="ARBA" id="ARBA00022793"/>
    </source>
</evidence>
<dbReference type="InterPro" id="IPR033175">
    <property type="entry name" value="PSD-A"/>
</dbReference>
<name>V6DHK8_9BACT</name>
<dbReference type="NCBIfam" id="NF003685">
    <property type="entry name" value="PRK05305.2-5"/>
    <property type="match status" value="1"/>
</dbReference>
<dbReference type="NCBIfam" id="NF003678">
    <property type="entry name" value="PRK05305.1-2"/>
    <property type="match status" value="1"/>
</dbReference>
<dbReference type="Proteomes" id="UP000018769">
    <property type="component" value="Chromosome I"/>
</dbReference>
<protein>
    <recommendedName>
        <fullName evidence="11">Phosphatidylserine decarboxylase proenzyme</fullName>
        <ecNumber evidence="11">4.1.1.65</ecNumber>
    </recommendedName>
    <component>
        <recommendedName>
            <fullName evidence="11">Phosphatidylserine decarboxylase alpha chain</fullName>
        </recommendedName>
    </component>
    <component>
        <recommendedName>
            <fullName evidence="11">Phosphatidylserine decarboxylase beta chain</fullName>
        </recommendedName>
    </component>
</protein>
<evidence type="ECO:0000256" key="12">
    <source>
        <dbReference type="SAM" id="Phobius"/>
    </source>
</evidence>
<keyword evidence="12" id="KW-1133">Transmembrane helix</keyword>
<comment type="catalytic activity">
    <reaction evidence="11">
        <text>a 1,2-diacyl-sn-glycero-3-phospho-L-serine + H(+) = a 1,2-diacyl-sn-glycero-3-phosphoethanolamine + CO2</text>
        <dbReference type="Rhea" id="RHEA:20828"/>
        <dbReference type="ChEBI" id="CHEBI:15378"/>
        <dbReference type="ChEBI" id="CHEBI:16526"/>
        <dbReference type="ChEBI" id="CHEBI:57262"/>
        <dbReference type="ChEBI" id="CHEBI:64612"/>
        <dbReference type="EC" id="4.1.1.65"/>
    </reaction>
</comment>
<evidence type="ECO:0000256" key="8">
    <source>
        <dbReference type="ARBA" id="ARBA00023239"/>
    </source>
</evidence>
<evidence type="ECO:0000256" key="7">
    <source>
        <dbReference type="ARBA" id="ARBA00023209"/>
    </source>
</evidence>
<dbReference type="PANTHER" id="PTHR35809">
    <property type="entry name" value="ARCHAETIDYLSERINE DECARBOXYLASE PROENZYME-RELATED"/>
    <property type="match status" value="1"/>
</dbReference>
<dbReference type="GO" id="GO:0006646">
    <property type="term" value="P:phosphatidylethanolamine biosynthetic process"/>
    <property type="evidence" value="ECO:0007669"/>
    <property type="project" value="UniProtKB-UniRule"/>
</dbReference>
<dbReference type="InterPro" id="IPR003817">
    <property type="entry name" value="PS_Dcarbxylase"/>
</dbReference>
<keyword evidence="10 11" id="KW-0670">Pyruvate</keyword>
<feature type="active site" description="Schiff-base intermediate with substrate; via pyruvic acid" evidence="11">
    <location>
        <position position="183"/>
    </location>
</feature>
<evidence type="ECO:0000256" key="2">
    <source>
        <dbReference type="ARBA" id="ARBA00022516"/>
    </source>
</evidence>
<organism evidence="13 14">
    <name type="scientific">Candidatus Babela massiliensis</name>
    <dbReference type="NCBI Taxonomy" id="673862"/>
    <lineage>
        <taxon>Bacteria</taxon>
        <taxon>Candidatus Babelota</taxon>
        <taxon>Candidatus Babeliae</taxon>
        <taxon>Candidatus Babeliales</taxon>
        <taxon>Candidatus Babeliaceae</taxon>
        <taxon>Candidatus Babela</taxon>
    </lineage>
</organism>
<evidence type="ECO:0000256" key="6">
    <source>
        <dbReference type="ARBA" id="ARBA00023145"/>
    </source>
</evidence>
<gene>
    <name evidence="11" type="primary">psd</name>
    <name evidence="13" type="ORF">BABL1_gene_750</name>
</gene>
<comment type="function">
    <text evidence="11">Catalyzes the formation of phosphatidylethanolamine (PtdEtn) from phosphatidylserine (PtdSer).</text>
</comment>
<keyword evidence="1 11" id="KW-1003">Cell membrane</keyword>
<keyword evidence="7 11" id="KW-0594">Phospholipid biosynthesis</keyword>
<sequence length="215" mass="24614">MIKNIKQNLLWQEGKTILIKIAVLIAIAFLIKSTVFSIFCLIVIWFSFYFFRNPDRLLSEIDQLDIISPSDGKVIDIAYNLDNSEYAQKISIFLSPLDVHVNWIPIDGEIEKVEYKSGTFAFAFTPKSSELNERNDIVIKDSKSRKVLVRQIAGTIARKIVCWVKNKEQVKLGQKYGMIKFGSRVEIFLPKNVEIKVKLSDRVIGGKTIIGKWPC</sequence>
<keyword evidence="9 11" id="KW-1208">Phospholipid metabolism</keyword>
<comment type="subcellular location">
    <subcellularLocation>
        <location evidence="11">Cell membrane</location>
        <topology evidence="11">Peripheral membrane protein</topology>
    </subcellularLocation>
</comment>
<keyword evidence="14" id="KW-1185">Reference proteome</keyword>
<dbReference type="PANTHER" id="PTHR35809:SF1">
    <property type="entry name" value="ARCHAETIDYLSERINE DECARBOXYLASE PROENZYME-RELATED"/>
    <property type="match status" value="1"/>
</dbReference>
<dbReference type="HAMAP" id="MF_00664">
    <property type="entry name" value="PS_decarb_PSD_A"/>
    <property type="match status" value="1"/>
</dbReference>
<evidence type="ECO:0000256" key="5">
    <source>
        <dbReference type="ARBA" id="ARBA00023136"/>
    </source>
</evidence>
<keyword evidence="2 11" id="KW-0444">Lipid biosynthesis</keyword>
<keyword evidence="3 11" id="KW-0210">Decarboxylase</keyword>
<dbReference type="UniPathway" id="UPA00558">
    <property type="reaction ID" value="UER00616"/>
</dbReference>
<keyword evidence="4 11" id="KW-0443">Lipid metabolism</keyword>
<dbReference type="AlphaFoldDB" id="V6DHK8"/>
<keyword evidence="6 11" id="KW-0865">Zymogen</keyword>
<dbReference type="eggNOG" id="COG0688">
    <property type="taxonomic scope" value="Bacteria"/>
</dbReference>
<comment type="PTM">
    <text evidence="11">Is synthesized initially as an inactive proenzyme. Formation of the active enzyme involves a self-maturation process in which the active site pyruvoyl group is generated from an internal serine residue via an autocatalytic post-translational modification. Two non-identical subunits are generated from the proenzyme in this reaction, and the pyruvate is formed at the N-terminus of the alpha chain, which is derived from the carboxyl end of the proenzyme. The post-translation cleavage follows an unusual pathway, termed non-hydrolytic serinolysis, in which the side chain hydroxyl group of the serine supplies its oxygen atom to form the C-terminus of the beta chain, while the remainder of the serine residue undergoes an oxidative deamination to produce ammonia and the pyruvoyl prosthetic group on the alpha chain.</text>
</comment>